<dbReference type="AlphaFoldDB" id="A0A420E6U0"/>
<gene>
    <name evidence="2" type="ORF">DBZ36_16905</name>
</gene>
<dbReference type="RefSeq" id="WP_120356148.1">
    <property type="nucleotide sequence ID" value="NZ_RAQO01000009.1"/>
</dbReference>
<dbReference type="SUPFAM" id="SSF56349">
    <property type="entry name" value="DNA breaking-rejoining enzymes"/>
    <property type="match status" value="1"/>
</dbReference>
<dbReference type="InterPro" id="IPR011010">
    <property type="entry name" value="DNA_brk_join_enz"/>
</dbReference>
<dbReference type="GO" id="GO:0015074">
    <property type="term" value="P:DNA integration"/>
    <property type="evidence" value="ECO:0007669"/>
    <property type="project" value="InterPro"/>
</dbReference>
<dbReference type="Proteomes" id="UP000286482">
    <property type="component" value="Unassembled WGS sequence"/>
</dbReference>
<dbReference type="GO" id="GO:0006310">
    <property type="term" value="P:DNA recombination"/>
    <property type="evidence" value="ECO:0007669"/>
    <property type="project" value="UniProtKB-KW"/>
</dbReference>
<dbReference type="OrthoDB" id="8368662at2"/>
<dbReference type="InterPro" id="IPR048120">
    <property type="entry name" value="Integrase-like"/>
</dbReference>
<proteinExistence type="predicted"/>
<keyword evidence="1" id="KW-0233">DNA recombination</keyword>
<evidence type="ECO:0000313" key="2">
    <source>
        <dbReference type="EMBL" id="RKF14337.1"/>
    </source>
</evidence>
<reference evidence="2 3" key="1">
    <citation type="submission" date="2018-09" db="EMBL/GenBank/DDBJ databases">
        <authorList>
            <person name="Wang Z."/>
        </authorList>
    </citation>
    <scope>NUCLEOTIDE SEQUENCE [LARGE SCALE GENOMIC DNA]</scope>
    <source>
        <strain evidence="2 3">ALS 81</strain>
    </source>
</reference>
<dbReference type="GO" id="GO:0003677">
    <property type="term" value="F:DNA binding"/>
    <property type="evidence" value="ECO:0007669"/>
    <property type="project" value="InterPro"/>
</dbReference>
<evidence type="ECO:0000313" key="3">
    <source>
        <dbReference type="Proteomes" id="UP000286482"/>
    </source>
</evidence>
<comment type="caution">
    <text evidence="2">The sequence shown here is derived from an EMBL/GenBank/DDBJ whole genome shotgun (WGS) entry which is preliminary data.</text>
</comment>
<protein>
    <submittedName>
        <fullName evidence="2">Site-specific integrase</fullName>
    </submittedName>
</protein>
<accession>A0A420E6U0</accession>
<keyword evidence="3" id="KW-1185">Reference proteome</keyword>
<dbReference type="InterPro" id="IPR013762">
    <property type="entry name" value="Integrase-like_cat_sf"/>
</dbReference>
<dbReference type="EMBL" id="RAQO01000009">
    <property type="protein sequence ID" value="RKF14337.1"/>
    <property type="molecule type" value="Genomic_DNA"/>
</dbReference>
<evidence type="ECO:0000256" key="1">
    <source>
        <dbReference type="ARBA" id="ARBA00023172"/>
    </source>
</evidence>
<dbReference type="NCBIfam" id="NF041502">
    <property type="entry name" value="integrase_1"/>
    <property type="match status" value="1"/>
</dbReference>
<sequence length="522" mass="59247">MSVAGAFKLPKYELLHRTSKTGYEFNVHSERWKIGHDYTLNWGLLNYQKADSELCQGLRLTLARMAEEVSEFHVKGCFTYIRCYFLDTPHYTGGEITEIQILNLKGTLSREDEYKLGTIRALLRNWIDWEYPGVQKDLTPFLDSLKLHGNVKGKPVLHSCPYSGPWTVTEQQLLMNWASNAFLNEQINLREYAWFMTCYQTARRPIQLRHLRIMDINVEVSKGKQIYSVSVPRAKKRGEAAGFRKSFRSLNITEDLFLVLINLAEKVQKKAKERLPNLTKYDLTQLPLFVGKEDSFDEIFSVGEFRKLLKDEPAKFHMNLADSSSLTRDVSRKCNAISERTGETIHFTPTRCRRTRATNLVRHGISGVQLAYLLDHGDTQNIGVYTGYTPELALRIFAKMNEAMGFLAAMFEERLIASESEAIRSGDPASRRHISGMKHVGNCAGSACDSGIKTCVSCARFQPLLHAPWDELLVDLTEEVEDRRESGASDLVLQSYDLAIVHIAAIMKACDDKIKSVNEGAA</sequence>
<name>A0A420E6U0_9ALTE</name>
<organism evidence="2 3">
    <name type="scientific">Alginatibacterium sediminis</name>
    <dbReference type="NCBI Taxonomy" id="2164068"/>
    <lineage>
        <taxon>Bacteria</taxon>
        <taxon>Pseudomonadati</taxon>
        <taxon>Pseudomonadota</taxon>
        <taxon>Gammaproteobacteria</taxon>
        <taxon>Alteromonadales</taxon>
        <taxon>Alteromonadaceae</taxon>
        <taxon>Alginatibacterium</taxon>
    </lineage>
</organism>
<dbReference type="Gene3D" id="1.10.443.10">
    <property type="entry name" value="Intergrase catalytic core"/>
    <property type="match status" value="1"/>
</dbReference>
<dbReference type="CDD" id="cd00397">
    <property type="entry name" value="DNA_BRE_C"/>
    <property type="match status" value="1"/>
</dbReference>